<keyword evidence="1" id="KW-1185">Reference proteome</keyword>
<reference evidence="2" key="1">
    <citation type="submission" date="2016-11" db="UniProtKB">
        <authorList>
            <consortium name="WormBaseParasite"/>
        </authorList>
    </citation>
    <scope>IDENTIFICATION</scope>
</reference>
<protein>
    <submittedName>
        <fullName evidence="2">Uncharacterized protein</fullName>
    </submittedName>
</protein>
<sequence length="25" mass="3144">MSAFLRNYMYIVMIFCRRILVLNYI</sequence>
<organism evidence="1 2">
    <name type="scientific">Heterorhabditis bacteriophora</name>
    <name type="common">Entomopathogenic nematode worm</name>
    <dbReference type="NCBI Taxonomy" id="37862"/>
    <lineage>
        <taxon>Eukaryota</taxon>
        <taxon>Metazoa</taxon>
        <taxon>Ecdysozoa</taxon>
        <taxon>Nematoda</taxon>
        <taxon>Chromadorea</taxon>
        <taxon>Rhabditida</taxon>
        <taxon>Rhabditina</taxon>
        <taxon>Rhabditomorpha</taxon>
        <taxon>Strongyloidea</taxon>
        <taxon>Heterorhabditidae</taxon>
        <taxon>Heterorhabditis</taxon>
    </lineage>
</organism>
<dbReference type="Proteomes" id="UP000095283">
    <property type="component" value="Unplaced"/>
</dbReference>
<proteinExistence type="predicted"/>
<evidence type="ECO:0000313" key="2">
    <source>
        <dbReference type="WBParaSite" id="Hba_07523"/>
    </source>
</evidence>
<accession>A0A1I7WQU5</accession>
<dbReference type="AlphaFoldDB" id="A0A1I7WQU5"/>
<name>A0A1I7WQU5_HETBA</name>
<evidence type="ECO:0000313" key="1">
    <source>
        <dbReference type="Proteomes" id="UP000095283"/>
    </source>
</evidence>
<dbReference type="WBParaSite" id="Hba_07523">
    <property type="protein sequence ID" value="Hba_07523"/>
    <property type="gene ID" value="Hba_07523"/>
</dbReference>